<dbReference type="GO" id="GO:0005886">
    <property type="term" value="C:plasma membrane"/>
    <property type="evidence" value="ECO:0007669"/>
    <property type="project" value="TreeGrafter"/>
</dbReference>
<evidence type="ECO:0000256" key="4">
    <source>
        <dbReference type="ARBA" id="ARBA00023040"/>
    </source>
</evidence>
<keyword evidence="4 8" id="KW-0297">G-protein coupled receptor</keyword>
<comment type="subcellular location">
    <subcellularLocation>
        <location evidence="1">Membrane</location>
        <topology evidence="1">Multi-pass membrane protein</topology>
    </subcellularLocation>
</comment>
<dbReference type="InterPro" id="IPR000276">
    <property type="entry name" value="GPCR_Rhodpsn"/>
</dbReference>
<keyword evidence="5 10" id="KW-0472">Membrane</keyword>
<feature type="transmembrane region" description="Helical" evidence="10">
    <location>
        <begin position="343"/>
        <end position="364"/>
    </location>
</feature>
<proteinExistence type="inferred from homology"/>
<dbReference type="Pfam" id="PF00001">
    <property type="entry name" value="7tm_1"/>
    <property type="match status" value="1"/>
</dbReference>
<keyword evidence="7 8" id="KW-0807">Transducer</keyword>
<dbReference type="GO" id="GO:0008188">
    <property type="term" value="F:neuropeptide receptor activity"/>
    <property type="evidence" value="ECO:0007669"/>
    <property type="project" value="TreeGrafter"/>
</dbReference>
<dbReference type="Gene3D" id="1.20.1070.10">
    <property type="entry name" value="Rhodopsin 7-helix transmembrane proteins"/>
    <property type="match status" value="1"/>
</dbReference>
<feature type="compositionally biased region" description="Gly residues" evidence="9">
    <location>
        <begin position="424"/>
        <end position="440"/>
    </location>
</feature>
<comment type="similarity">
    <text evidence="8">Belongs to the G-protein coupled receptor 1 family.</text>
</comment>
<feature type="compositionally biased region" description="Basic and acidic residues" evidence="9">
    <location>
        <begin position="272"/>
        <end position="281"/>
    </location>
</feature>
<dbReference type="EMBL" id="JBAMIC010000004">
    <property type="protein sequence ID" value="KAK7106927.1"/>
    <property type="molecule type" value="Genomic_DNA"/>
</dbReference>
<feature type="transmembrane region" description="Helical" evidence="10">
    <location>
        <begin position="224"/>
        <end position="248"/>
    </location>
</feature>
<dbReference type="SUPFAM" id="SSF81321">
    <property type="entry name" value="Family A G protein-coupled receptor-like"/>
    <property type="match status" value="1"/>
</dbReference>
<dbReference type="PROSITE" id="PS00237">
    <property type="entry name" value="G_PROTEIN_RECEP_F1_1"/>
    <property type="match status" value="1"/>
</dbReference>
<evidence type="ECO:0000259" key="11">
    <source>
        <dbReference type="PROSITE" id="PS50262"/>
    </source>
</evidence>
<evidence type="ECO:0000313" key="12">
    <source>
        <dbReference type="EMBL" id="KAK7106927.1"/>
    </source>
</evidence>
<comment type="caution">
    <text evidence="12">The sequence shown here is derived from an EMBL/GenBank/DDBJ whole genome shotgun (WGS) entry which is preliminary data.</text>
</comment>
<accession>A0AAN9BJW4</accession>
<dbReference type="InterPro" id="IPR017452">
    <property type="entry name" value="GPCR_Rhodpsn_7TM"/>
</dbReference>
<feature type="transmembrane region" description="Helical" evidence="10">
    <location>
        <begin position="38"/>
        <end position="63"/>
    </location>
</feature>
<keyword evidence="2 8" id="KW-0812">Transmembrane</keyword>
<evidence type="ECO:0000256" key="6">
    <source>
        <dbReference type="ARBA" id="ARBA00023170"/>
    </source>
</evidence>
<reference evidence="12 13" key="1">
    <citation type="submission" date="2024-02" db="EMBL/GenBank/DDBJ databases">
        <title>Chromosome-scale genome assembly of the rough periwinkle Littorina saxatilis.</title>
        <authorList>
            <person name="De Jode A."/>
            <person name="Faria R."/>
            <person name="Formenti G."/>
            <person name="Sims Y."/>
            <person name="Smith T.P."/>
            <person name="Tracey A."/>
            <person name="Wood J.M.D."/>
            <person name="Zagrodzka Z.B."/>
            <person name="Johannesson K."/>
            <person name="Butlin R.K."/>
            <person name="Leder E.H."/>
        </authorList>
    </citation>
    <scope>NUCLEOTIDE SEQUENCE [LARGE SCALE GENOMIC DNA]</scope>
    <source>
        <strain evidence="12">Snail1</strain>
        <tissue evidence="12">Muscle</tissue>
    </source>
</reference>
<dbReference type="Proteomes" id="UP001374579">
    <property type="component" value="Unassembled WGS sequence"/>
</dbReference>
<organism evidence="12 13">
    <name type="scientific">Littorina saxatilis</name>
    <dbReference type="NCBI Taxonomy" id="31220"/>
    <lineage>
        <taxon>Eukaryota</taxon>
        <taxon>Metazoa</taxon>
        <taxon>Spiralia</taxon>
        <taxon>Lophotrochozoa</taxon>
        <taxon>Mollusca</taxon>
        <taxon>Gastropoda</taxon>
        <taxon>Caenogastropoda</taxon>
        <taxon>Littorinimorpha</taxon>
        <taxon>Littorinoidea</taxon>
        <taxon>Littorinidae</taxon>
        <taxon>Littorina</taxon>
    </lineage>
</organism>
<dbReference type="PANTHER" id="PTHR45695">
    <property type="entry name" value="LEUCOKININ RECEPTOR-RELATED"/>
    <property type="match status" value="1"/>
</dbReference>
<keyword evidence="3 10" id="KW-1133">Transmembrane helix</keyword>
<evidence type="ECO:0000256" key="5">
    <source>
        <dbReference type="ARBA" id="ARBA00023136"/>
    </source>
</evidence>
<dbReference type="PROSITE" id="PS50262">
    <property type="entry name" value="G_PROTEIN_RECEP_F1_2"/>
    <property type="match status" value="1"/>
</dbReference>
<gene>
    <name evidence="12" type="ORF">V1264_014947</name>
</gene>
<evidence type="ECO:0000256" key="10">
    <source>
        <dbReference type="SAM" id="Phobius"/>
    </source>
</evidence>
<keyword evidence="6 8" id="KW-0675">Receptor</keyword>
<protein>
    <recommendedName>
        <fullName evidence="11">G-protein coupled receptors family 1 profile domain-containing protein</fullName>
    </recommendedName>
</protein>
<evidence type="ECO:0000256" key="7">
    <source>
        <dbReference type="ARBA" id="ARBA00023224"/>
    </source>
</evidence>
<feature type="compositionally biased region" description="Polar residues" evidence="9">
    <location>
        <begin position="302"/>
        <end position="328"/>
    </location>
</feature>
<feature type="region of interest" description="Disordered" evidence="9">
    <location>
        <begin position="259"/>
        <end position="338"/>
    </location>
</feature>
<feature type="region of interest" description="Disordered" evidence="9">
    <location>
        <begin position="423"/>
        <end position="445"/>
    </location>
</feature>
<dbReference type="PRINTS" id="PR00237">
    <property type="entry name" value="GPCRRHODOPSN"/>
</dbReference>
<feature type="transmembrane region" description="Helical" evidence="10">
    <location>
        <begin position="149"/>
        <end position="169"/>
    </location>
</feature>
<feature type="transmembrane region" description="Helical" evidence="10">
    <location>
        <begin position="384"/>
        <end position="404"/>
    </location>
</feature>
<name>A0AAN9BJW4_9CAEN</name>
<dbReference type="PANTHER" id="PTHR45695:SF26">
    <property type="entry name" value="NEUROPEPTIDE CCHAMIDE-1 RECEPTOR"/>
    <property type="match status" value="1"/>
</dbReference>
<feature type="transmembrane region" description="Helical" evidence="10">
    <location>
        <begin position="118"/>
        <end position="137"/>
    </location>
</feature>
<evidence type="ECO:0000313" key="13">
    <source>
        <dbReference type="Proteomes" id="UP001374579"/>
    </source>
</evidence>
<dbReference type="AlphaFoldDB" id="A0AAN9BJW4"/>
<feature type="domain" description="G-protein coupled receptors family 1 profile" evidence="11">
    <location>
        <begin position="54"/>
        <end position="401"/>
    </location>
</feature>
<keyword evidence="13" id="KW-1185">Reference proteome</keyword>
<feature type="transmembrane region" description="Helical" evidence="10">
    <location>
        <begin position="75"/>
        <end position="98"/>
    </location>
</feature>
<evidence type="ECO:0000256" key="9">
    <source>
        <dbReference type="SAM" id="MobiDB-lite"/>
    </source>
</evidence>
<evidence type="ECO:0000256" key="1">
    <source>
        <dbReference type="ARBA" id="ARBA00004141"/>
    </source>
</evidence>
<evidence type="ECO:0000256" key="8">
    <source>
        <dbReference type="RuleBase" id="RU000688"/>
    </source>
</evidence>
<evidence type="ECO:0000256" key="3">
    <source>
        <dbReference type="ARBA" id="ARBA00022989"/>
    </source>
</evidence>
<evidence type="ECO:0000256" key="2">
    <source>
        <dbReference type="ARBA" id="ARBA00022692"/>
    </source>
</evidence>
<sequence length="476" mass="52445">MEYVEDEFCNKSLDDVINCSIEYNKHLVESRDLKPEAIAVPLTFALIFLVGVTGNVLLILNFARHKKLSTPHNALVVNLAAGDLLMLVIGLPFNSVWYTVPHWPFGDLLCRLSRFAETFATAVTIATLTVLSVERFFIVTGRRRHHQPLLSIPVVVVVVIWVLGFVIGMPDLISATIVNMPRMPANSSISSGSSDEDVDPAEFCFDYNPDWGPGYPKVNITSKFLLLFLLPLLIIAPCYLALAFHLVFKMFGSRGTPTSKTPLRTAAVTPPVRDHNPHADDDTNPLNDVKEENHLAQARKSVGSSPQNNVSNSAGAAATHLNNGNNDSGGKKRKTPTRKRRRLALTVLGLVFSFVLCWLPRHIFLLWFHFDPGLFNAFWHVFKIVSFCLMFSNSAVNPFVFYVLDLRFRAFVHAVMLCRKGNPGSTGGGGRGGEGGGGNGETNPDTMAVEMSVTEVKRTYVVMSDMPSATQVVDDV</sequence>